<keyword evidence="1" id="KW-0349">Heme</keyword>
<dbReference type="KEGG" id="chw:A2J15_005295"/>
<dbReference type="GO" id="GO:0046872">
    <property type="term" value="F:metal ion binding"/>
    <property type="evidence" value="ECO:0007669"/>
    <property type="project" value="UniProtKB-KW"/>
</dbReference>
<evidence type="ECO:0000259" key="5">
    <source>
        <dbReference type="Pfam" id="PF13442"/>
    </source>
</evidence>
<proteinExistence type="predicted"/>
<dbReference type="GO" id="GO:0020037">
    <property type="term" value="F:heme binding"/>
    <property type="evidence" value="ECO:0007669"/>
    <property type="project" value="InterPro"/>
</dbReference>
<dbReference type="EMBL" id="CP031611">
    <property type="protein sequence ID" value="AXP09110.1"/>
    <property type="molecule type" value="Genomic_DNA"/>
</dbReference>
<evidence type="ECO:0000256" key="4">
    <source>
        <dbReference type="SAM" id="SignalP"/>
    </source>
</evidence>
<dbReference type="Proteomes" id="UP000093205">
    <property type="component" value="Chromosome"/>
</dbReference>
<dbReference type="GeneID" id="44004935"/>
<sequence length="142" mass="16329">MQKTKILIILSFFLLFFMACSNDKKNTSKTQNTVEEIIQIEQNDEKTELSDSNLPLPVDDEMQTSKNTYEVNLSVISSLYKQKCASCHGEKGELQINHNPAIKTLNNKTFIQKIKILKDKNHSFLTQEQIYNLADFINKGKL</sequence>
<evidence type="ECO:0000313" key="7">
    <source>
        <dbReference type="EMBL" id="RQD87789.1"/>
    </source>
</evidence>
<keyword evidence="2" id="KW-0479">Metal-binding</keyword>
<name>A0A424Z0Z7_9BACT</name>
<dbReference type="STRING" id="1813019.A2J15_03495"/>
<gene>
    <name evidence="6" type="ORF">A2J15_005295</name>
    <name evidence="7" type="ORF">DZD40_03540</name>
</gene>
<keyword evidence="4" id="KW-0732">Signal</keyword>
<feature type="domain" description="Cytochrome c" evidence="5">
    <location>
        <begin position="77"/>
        <end position="137"/>
    </location>
</feature>
<keyword evidence="8" id="KW-1185">Reference proteome</keyword>
<dbReference type="SUPFAM" id="SSF46626">
    <property type="entry name" value="Cytochrome c"/>
    <property type="match status" value="1"/>
</dbReference>
<feature type="chain" id="PRO_5044603212" evidence="4">
    <location>
        <begin position="22"/>
        <end position="142"/>
    </location>
</feature>
<dbReference type="Gene3D" id="1.10.760.10">
    <property type="entry name" value="Cytochrome c-like domain"/>
    <property type="match status" value="1"/>
</dbReference>
<dbReference type="AlphaFoldDB" id="A0A424Z0Z7"/>
<dbReference type="Proteomes" id="UP000286095">
    <property type="component" value="Unassembled WGS sequence"/>
</dbReference>
<dbReference type="GO" id="GO:0009055">
    <property type="term" value="F:electron transfer activity"/>
    <property type="evidence" value="ECO:0007669"/>
    <property type="project" value="InterPro"/>
</dbReference>
<dbReference type="OrthoDB" id="5373067at2"/>
<reference evidence="8 9" key="1">
    <citation type="submission" date="2018-08" db="EMBL/GenBank/DDBJ databases">
        <title>Survival mechanisms of Campylobacter hepaticus identified by genomic analysis and comparative transcriptomic analysis of in vivo and in vitro derived bacteria.</title>
        <authorList>
            <person name="Van T.T.H."/>
            <person name="Moore R.J."/>
        </authorList>
    </citation>
    <scope>NUCLEOTIDE SEQUENCE [LARGE SCALE GENOMIC DNA]</scope>
    <source>
        <strain evidence="7 9">54L</strain>
        <strain evidence="6 8">HV10</strain>
    </source>
</reference>
<accession>A0A424Z0Z7</accession>
<dbReference type="RefSeq" id="WP_066778581.1">
    <property type="nucleotide sequence ID" value="NZ_CBCSFE010000006.1"/>
</dbReference>
<evidence type="ECO:0000313" key="6">
    <source>
        <dbReference type="EMBL" id="AXP09110.1"/>
    </source>
</evidence>
<evidence type="ECO:0000256" key="3">
    <source>
        <dbReference type="ARBA" id="ARBA00023004"/>
    </source>
</evidence>
<dbReference type="EMBL" id="QURW01000007">
    <property type="protein sequence ID" value="RQD87789.1"/>
    <property type="molecule type" value="Genomic_DNA"/>
</dbReference>
<feature type="signal peptide" evidence="4">
    <location>
        <begin position="1"/>
        <end position="21"/>
    </location>
</feature>
<dbReference type="Pfam" id="PF13442">
    <property type="entry name" value="Cytochrome_CBB3"/>
    <property type="match status" value="1"/>
</dbReference>
<keyword evidence="3" id="KW-0408">Iron</keyword>
<protein>
    <submittedName>
        <fullName evidence="7">Cytochrome c</fullName>
    </submittedName>
</protein>
<dbReference type="InterPro" id="IPR036909">
    <property type="entry name" value="Cyt_c-like_dom_sf"/>
</dbReference>
<evidence type="ECO:0000313" key="9">
    <source>
        <dbReference type="Proteomes" id="UP000286095"/>
    </source>
</evidence>
<evidence type="ECO:0000313" key="8">
    <source>
        <dbReference type="Proteomes" id="UP000093205"/>
    </source>
</evidence>
<dbReference type="InterPro" id="IPR009056">
    <property type="entry name" value="Cyt_c-like_dom"/>
</dbReference>
<dbReference type="PROSITE" id="PS51257">
    <property type="entry name" value="PROKAR_LIPOPROTEIN"/>
    <property type="match status" value="1"/>
</dbReference>
<evidence type="ECO:0000256" key="2">
    <source>
        <dbReference type="ARBA" id="ARBA00022723"/>
    </source>
</evidence>
<organism evidence="7 9">
    <name type="scientific">Campylobacter hepaticus</name>
    <dbReference type="NCBI Taxonomy" id="1813019"/>
    <lineage>
        <taxon>Bacteria</taxon>
        <taxon>Pseudomonadati</taxon>
        <taxon>Campylobacterota</taxon>
        <taxon>Epsilonproteobacteria</taxon>
        <taxon>Campylobacterales</taxon>
        <taxon>Campylobacteraceae</taxon>
        <taxon>Campylobacter</taxon>
    </lineage>
</organism>
<evidence type="ECO:0000256" key="1">
    <source>
        <dbReference type="ARBA" id="ARBA00022617"/>
    </source>
</evidence>